<dbReference type="Pfam" id="PF07690">
    <property type="entry name" value="MFS_1"/>
    <property type="match status" value="1"/>
</dbReference>
<name>A0A9P5P243_9AGAR</name>
<dbReference type="PANTHER" id="PTHR23506">
    <property type="entry name" value="GH10249P"/>
    <property type="match status" value="1"/>
</dbReference>
<keyword evidence="5 7" id="KW-0472">Membrane</keyword>
<dbReference type="OrthoDB" id="440553at2759"/>
<evidence type="ECO:0000256" key="6">
    <source>
        <dbReference type="SAM" id="MobiDB-lite"/>
    </source>
</evidence>
<dbReference type="PANTHER" id="PTHR23506:SF23">
    <property type="entry name" value="GH10249P"/>
    <property type="match status" value="1"/>
</dbReference>
<feature type="transmembrane region" description="Helical" evidence="7">
    <location>
        <begin position="371"/>
        <end position="396"/>
    </location>
</feature>
<evidence type="ECO:0000256" key="2">
    <source>
        <dbReference type="ARBA" id="ARBA00022448"/>
    </source>
</evidence>
<evidence type="ECO:0000256" key="1">
    <source>
        <dbReference type="ARBA" id="ARBA00004141"/>
    </source>
</evidence>
<feature type="transmembrane region" description="Helical" evidence="7">
    <location>
        <begin position="451"/>
        <end position="474"/>
    </location>
</feature>
<feature type="region of interest" description="Disordered" evidence="6">
    <location>
        <begin position="220"/>
        <end position="275"/>
    </location>
</feature>
<dbReference type="InterPro" id="IPR050930">
    <property type="entry name" value="MFS_Vesicular_Transporter"/>
</dbReference>
<keyword evidence="9" id="KW-1185">Reference proteome</keyword>
<evidence type="ECO:0000256" key="7">
    <source>
        <dbReference type="SAM" id="Phobius"/>
    </source>
</evidence>
<feature type="transmembrane region" description="Helical" evidence="7">
    <location>
        <begin position="183"/>
        <end position="204"/>
    </location>
</feature>
<feature type="transmembrane region" description="Helical" evidence="7">
    <location>
        <begin position="26"/>
        <end position="51"/>
    </location>
</feature>
<gene>
    <name evidence="8" type="ORF">BDP27DRAFT_1395502</name>
</gene>
<dbReference type="GO" id="GO:0016020">
    <property type="term" value="C:membrane"/>
    <property type="evidence" value="ECO:0007669"/>
    <property type="project" value="UniProtKB-SubCell"/>
</dbReference>
<accession>A0A9P5P243</accession>
<feature type="transmembrane region" description="Helical" evidence="7">
    <location>
        <begin position="417"/>
        <end position="439"/>
    </location>
</feature>
<sequence length="502" mass="55125">MASNRYVDTLSSTLKPPYGLKWRSSYWYATFVVGLGICNDWVAYSILVPVLPFQLEKTRVCCAFCPHELASFRIPTIPVAVLSEKYELRQIPMVCGVLILIGSQIMLMEAPVYWLMCLARVLQGVGSAMVWVIGPALVRSCQLGVAMIGQSIGRRCKPSSYQGLFPVFTGTHTTQILYTRFGFRGPCIFGIIFAFCDLLSRFFLIDRKSALRYGRDPAALPGSQQISEASTNGEPMQELQEPKTTPTNSDNSDTTRVDVKNGHENESKTQRKEEKAPSPSLLFVIVQFTKSSRGIVGTILPCVYGALIMSIEPTIPLHLQSAFGFDSTKVGLVFLAAIGPTFAAGPLAGHISDRYGPGWISLLSYVASIPWWTLMIINNLPLLIVSFALTSTILGLRDRIALMAEMASVSRGIEGIGYAHVYAAFCMSFAIGCAVGPIVGGQIYDHVHNGWTVQCLVALGMLAFGFCLSFFYVGEDPIFKKLLRFFRGEKRSGQGLGEQTEH</sequence>
<dbReference type="SUPFAM" id="SSF103473">
    <property type="entry name" value="MFS general substrate transporter"/>
    <property type="match status" value="1"/>
</dbReference>
<comment type="caution">
    <text evidence="8">The sequence shown here is derived from an EMBL/GenBank/DDBJ whole genome shotgun (WGS) entry which is preliminary data.</text>
</comment>
<keyword evidence="2" id="KW-0813">Transport</keyword>
<evidence type="ECO:0000256" key="3">
    <source>
        <dbReference type="ARBA" id="ARBA00022692"/>
    </source>
</evidence>
<comment type="subcellular location">
    <subcellularLocation>
        <location evidence="1">Membrane</location>
        <topology evidence="1">Multi-pass membrane protein</topology>
    </subcellularLocation>
</comment>
<keyword evidence="4 7" id="KW-1133">Transmembrane helix</keyword>
<evidence type="ECO:0000256" key="5">
    <source>
        <dbReference type="ARBA" id="ARBA00023136"/>
    </source>
</evidence>
<evidence type="ECO:0000313" key="8">
    <source>
        <dbReference type="EMBL" id="KAF9030385.1"/>
    </source>
</evidence>
<feature type="compositionally biased region" description="Basic and acidic residues" evidence="6">
    <location>
        <begin position="253"/>
        <end position="275"/>
    </location>
</feature>
<dbReference type="GO" id="GO:0022857">
    <property type="term" value="F:transmembrane transporter activity"/>
    <property type="evidence" value="ECO:0007669"/>
    <property type="project" value="InterPro"/>
</dbReference>
<dbReference type="InterPro" id="IPR011701">
    <property type="entry name" value="MFS"/>
</dbReference>
<reference evidence="8" key="1">
    <citation type="submission" date="2020-11" db="EMBL/GenBank/DDBJ databases">
        <authorList>
            <consortium name="DOE Joint Genome Institute"/>
            <person name="Ahrendt S."/>
            <person name="Riley R."/>
            <person name="Andreopoulos W."/>
            <person name="Labutti K."/>
            <person name="Pangilinan J."/>
            <person name="Ruiz-Duenas F.J."/>
            <person name="Barrasa J.M."/>
            <person name="Sanchez-Garcia M."/>
            <person name="Camarero S."/>
            <person name="Miyauchi S."/>
            <person name="Serrano A."/>
            <person name="Linde D."/>
            <person name="Babiker R."/>
            <person name="Drula E."/>
            <person name="Ayuso-Fernandez I."/>
            <person name="Pacheco R."/>
            <person name="Padilla G."/>
            <person name="Ferreira P."/>
            <person name="Barriuso J."/>
            <person name="Kellner H."/>
            <person name="Castanera R."/>
            <person name="Alfaro M."/>
            <person name="Ramirez L."/>
            <person name="Pisabarro A.G."/>
            <person name="Kuo A."/>
            <person name="Tritt A."/>
            <person name="Lipzen A."/>
            <person name="He G."/>
            <person name="Yan M."/>
            <person name="Ng V."/>
            <person name="Cullen D."/>
            <person name="Martin F."/>
            <person name="Rosso M.-N."/>
            <person name="Henrissat B."/>
            <person name="Hibbett D."/>
            <person name="Martinez A.T."/>
            <person name="Grigoriev I.V."/>
        </authorList>
    </citation>
    <scope>NUCLEOTIDE SEQUENCE</scope>
    <source>
        <strain evidence="8">AH 40177</strain>
    </source>
</reference>
<protein>
    <submittedName>
        <fullName evidence="8">Major facilitator superfamily domain-containing protein</fullName>
    </submittedName>
</protein>
<keyword evidence="3 7" id="KW-0812">Transmembrane</keyword>
<feature type="transmembrane region" description="Helical" evidence="7">
    <location>
        <begin position="91"/>
        <end position="107"/>
    </location>
</feature>
<feature type="transmembrane region" description="Helical" evidence="7">
    <location>
        <begin position="330"/>
        <end position="351"/>
    </location>
</feature>
<dbReference type="InterPro" id="IPR036259">
    <property type="entry name" value="MFS_trans_sf"/>
</dbReference>
<dbReference type="AlphaFoldDB" id="A0A9P5P243"/>
<dbReference type="EMBL" id="JADNRY010000670">
    <property type="protein sequence ID" value="KAF9030385.1"/>
    <property type="molecule type" value="Genomic_DNA"/>
</dbReference>
<organism evidence="8 9">
    <name type="scientific">Rhodocollybia butyracea</name>
    <dbReference type="NCBI Taxonomy" id="206335"/>
    <lineage>
        <taxon>Eukaryota</taxon>
        <taxon>Fungi</taxon>
        <taxon>Dikarya</taxon>
        <taxon>Basidiomycota</taxon>
        <taxon>Agaricomycotina</taxon>
        <taxon>Agaricomycetes</taxon>
        <taxon>Agaricomycetidae</taxon>
        <taxon>Agaricales</taxon>
        <taxon>Marasmiineae</taxon>
        <taxon>Omphalotaceae</taxon>
        <taxon>Rhodocollybia</taxon>
    </lineage>
</organism>
<dbReference type="Proteomes" id="UP000772434">
    <property type="component" value="Unassembled WGS sequence"/>
</dbReference>
<feature type="compositionally biased region" description="Polar residues" evidence="6">
    <location>
        <begin position="222"/>
        <end position="234"/>
    </location>
</feature>
<proteinExistence type="predicted"/>
<evidence type="ECO:0000256" key="4">
    <source>
        <dbReference type="ARBA" id="ARBA00022989"/>
    </source>
</evidence>
<evidence type="ECO:0000313" key="9">
    <source>
        <dbReference type="Proteomes" id="UP000772434"/>
    </source>
</evidence>
<dbReference type="Gene3D" id="1.20.1250.20">
    <property type="entry name" value="MFS general substrate transporter like domains"/>
    <property type="match status" value="2"/>
</dbReference>